<dbReference type="RefSeq" id="WP_182297185.1">
    <property type="nucleotide sequence ID" value="NZ_CP059851.1"/>
</dbReference>
<keyword evidence="2" id="KW-1185">Reference proteome</keyword>
<sequence>MSGELSGALRERVVIEQRLGAGWAAGEPRWAEVVPETAGVVQADGETRVQRRRWWVRCRAEFVPNLSMRVRWRGRALRLLRREEDPRAPGEVRMLVEDMDG</sequence>
<evidence type="ECO:0008006" key="3">
    <source>
        <dbReference type="Google" id="ProtNLM"/>
    </source>
</evidence>
<name>A0A7G5IJ42_9SPHN</name>
<proteinExistence type="predicted"/>
<dbReference type="KEGG" id="sand:H3309_02455"/>
<accession>A0A7G5IJ42</accession>
<reference evidence="1 2" key="1">
    <citation type="submission" date="2020-07" db="EMBL/GenBank/DDBJ databases">
        <title>Complete genome sequence for Sandaracinobacter sp. M6.</title>
        <authorList>
            <person name="Tang Y."/>
            <person name="Liu Q."/>
            <person name="Guo Z."/>
            <person name="Lei P."/>
            <person name="Huang B."/>
        </authorList>
    </citation>
    <scope>NUCLEOTIDE SEQUENCE [LARGE SCALE GENOMIC DNA]</scope>
    <source>
        <strain evidence="1 2">M6</strain>
    </source>
</reference>
<evidence type="ECO:0000313" key="2">
    <source>
        <dbReference type="Proteomes" id="UP000515292"/>
    </source>
</evidence>
<gene>
    <name evidence="1" type="ORF">H3309_02455</name>
</gene>
<dbReference type="AlphaFoldDB" id="A0A7G5IJ42"/>
<dbReference type="EMBL" id="CP059851">
    <property type="protein sequence ID" value="QMW23384.1"/>
    <property type="molecule type" value="Genomic_DNA"/>
</dbReference>
<protein>
    <recommendedName>
        <fullName evidence="3">Head-tail adaptor protein</fullName>
    </recommendedName>
</protein>
<dbReference type="Proteomes" id="UP000515292">
    <property type="component" value="Chromosome"/>
</dbReference>
<evidence type="ECO:0000313" key="1">
    <source>
        <dbReference type="EMBL" id="QMW23384.1"/>
    </source>
</evidence>
<organism evidence="1 2">
    <name type="scientific">Sandaracinobacteroides saxicola</name>
    <dbReference type="NCBI Taxonomy" id="2759707"/>
    <lineage>
        <taxon>Bacteria</taxon>
        <taxon>Pseudomonadati</taxon>
        <taxon>Pseudomonadota</taxon>
        <taxon>Alphaproteobacteria</taxon>
        <taxon>Sphingomonadales</taxon>
        <taxon>Sphingosinicellaceae</taxon>
        <taxon>Sandaracinobacteroides</taxon>
    </lineage>
</organism>